<protein>
    <submittedName>
        <fullName evidence="1">DUF504 domain-containing protein</fullName>
    </submittedName>
</protein>
<comment type="caution">
    <text evidence="1">The sequence shown here is derived from an EMBL/GenBank/DDBJ whole genome shotgun (WGS) entry which is preliminary data.</text>
</comment>
<dbReference type="Proteomes" id="UP000248329">
    <property type="component" value="Unassembled WGS sequence"/>
</dbReference>
<dbReference type="EMBL" id="PQXF01000004">
    <property type="protein sequence ID" value="PXF61532.1"/>
    <property type="molecule type" value="Genomic_DNA"/>
</dbReference>
<name>A0AC61L570_9EURY</name>
<proteinExistence type="predicted"/>
<evidence type="ECO:0000313" key="2">
    <source>
        <dbReference type="Proteomes" id="UP000248329"/>
    </source>
</evidence>
<organism evidence="1 2">
    <name type="scientific">Candidatus Methanogaster sp</name>
    <dbReference type="NCBI Taxonomy" id="3386292"/>
    <lineage>
        <taxon>Archaea</taxon>
        <taxon>Methanobacteriati</taxon>
        <taxon>Methanobacteriota</taxon>
        <taxon>Stenosarchaea group</taxon>
        <taxon>Methanomicrobia</taxon>
        <taxon>Methanosarcinales</taxon>
        <taxon>ANME-2 cluster</taxon>
        <taxon>Candidatus Methanogasteraceae</taxon>
        <taxon>Candidatus Methanogaster</taxon>
    </lineage>
</organism>
<gene>
    <name evidence="1" type="ORF">C4B59_02995</name>
</gene>
<accession>A0AC61L570</accession>
<evidence type="ECO:0000313" key="1">
    <source>
        <dbReference type="EMBL" id="PXF61532.1"/>
    </source>
</evidence>
<sequence>MGDKAIGVPAINIRSKRPRDVLNEIKWRGYQVHECTIYYLHRGAPNDTRIVRGSEVISLGNSFFTLENSSSIPYHRIRRIEYGGEVVYRKG</sequence>
<reference evidence="1" key="1">
    <citation type="submission" date="2018-01" db="EMBL/GenBank/DDBJ databases">
        <authorList>
            <person name="Krukenberg V."/>
        </authorList>
    </citation>
    <scope>NUCLEOTIDE SEQUENCE</scope>
    <source>
        <strain evidence="1">E20ANME2</strain>
    </source>
</reference>